<organism evidence="1 2">
    <name type="scientific">Stephania cephalantha</name>
    <dbReference type="NCBI Taxonomy" id="152367"/>
    <lineage>
        <taxon>Eukaryota</taxon>
        <taxon>Viridiplantae</taxon>
        <taxon>Streptophyta</taxon>
        <taxon>Embryophyta</taxon>
        <taxon>Tracheophyta</taxon>
        <taxon>Spermatophyta</taxon>
        <taxon>Magnoliopsida</taxon>
        <taxon>Ranunculales</taxon>
        <taxon>Menispermaceae</taxon>
        <taxon>Menispermoideae</taxon>
        <taxon>Cissampelideae</taxon>
        <taxon>Stephania</taxon>
    </lineage>
</organism>
<dbReference type="AlphaFoldDB" id="A0AAP0JWL2"/>
<dbReference type="EMBL" id="JBBNAG010000004">
    <property type="protein sequence ID" value="KAK9140883.1"/>
    <property type="molecule type" value="Genomic_DNA"/>
</dbReference>
<sequence>MSNGAPGMQKFMLKPAQKFLSYTLHWTANHFGPKVEVHPKVVFNLLLQPSKDPIFSQGLSQADKSSLAMYGSCLLLSIRVLMARVVPADETMGSVNFRGISLQTLYVEAPIGASYDLKKLLSLILLIAHELIRAFSGCFYCISSLVLRKSHYGGVIHNQEDFTLCLFAGGCNGRSA</sequence>
<proteinExistence type="predicted"/>
<comment type="caution">
    <text evidence="1">The sequence shown here is derived from an EMBL/GenBank/DDBJ whole genome shotgun (WGS) entry which is preliminary data.</text>
</comment>
<evidence type="ECO:0000313" key="1">
    <source>
        <dbReference type="EMBL" id="KAK9140883.1"/>
    </source>
</evidence>
<protein>
    <submittedName>
        <fullName evidence="1">Uncharacterized protein</fullName>
    </submittedName>
</protein>
<name>A0AAP0JWL2_9MAGN</name>
<keyword evidence="2" id="KW-1185">Reference proteome</keyword>
<dbReference type="Proteomes" id="UP001419268">
    <property type="component" value="Unassembled WGS sequence"/>
</dbReference>
<evidence type="ECO:0000313" key="2">
    <source>
        <dbReference type="Proteomes" id="UP001419268"/>
    </source>
</evidence>
<reference evidence="1 2" key="1">
    <citation type="submission" date="2024-01" db="EMBL/GenBank/DDBJ databases">
        <title>Genome assemblies of Stephania.</title>
        <authorList>
            <person name="Yang L."/>
        </authorList>
    </citation>
    <scope>NUCLEOTIDE SEQUENCE [LARGE SCALE GENOMIC DNA]</scope>
    <source>
        <strain evidence="1">JXDWG</strain>
        <tissue evidence="1">Leaf</tissue>
    </source>
</reference>
<gene>
    <name evidence="1" type="ORF">Scep_010564</name>
</gene>
<accession>A0AAP0JWL2</accession>